<evidence type="ECO:0000313" key="1">
    <source>
        <dbReference type="EMBL" id="MBB5295729.1"/>
    </source>
</evidence>
<reference evidence="1 2" key="1">
    <citation type="submission" date="2020-08" db="EMBL/GenBank/DDBJ databases">
        <title>Genomic Encyclopedia of Type Strains, Phase IV (KMG-IV): sequencing the most valuable type-strain genomes for metagenomic binning, comparative biology and taxonomic classification.</title>
        <authorList>
            <person name="Goeker M."/>
        </authorList>
    </citation>
    <scope>NUCLEOTIDE SEQUENCE [LARGE SCALE GENOMIC DNA]</scope>
    <source>
        <strain evidence="1 2">DSM 105434</strain>
    </source>
</reference>
<proteinExistence type="predicted"/>
<comment type="caution">
    <text evidence="1">The sequence shown here is derived from an EMBL/GenBank/DDBJ whole genome shotgun (WGS) entry which is preliminary data.</text>
</comment>
<keyword evidence="2" id="KW-1185">Reference proteome</keyword>
<evidence type="ECO:0000313" key="2">
    <source>
        <dbReference type="Proteomes" id="UP000536909"/>
    </source>
</evidence>
<protein>
    <submittedName>
        <fullName evidence="1">Uncharacterized protein</fullName>
    </submittedName>
</protein>
<gene>
    <name evidence="1" type="ORF">HNQ10_002568</name>
</gene>
<dbReference type="RefSeq" id="WP_146719887.1">
    <property type="nucleotide sequence ID" value="NZ_BSUI01000005.1"/>
</dbReference>
<accession>A0ABR6MUX5</accession>
<name>A0ABR6MUX5_9DEIO</name>
<dbReference type="EMBL" id="JACHFV010000008">
    <property type="protein sequence ID" value="MBB5295729.1"/>
    <property type="molecule type" value="Genomic_DNA"/>
</dbReference>
<sequence>MPDLFVGLRYTREAWRGTVAPIGENFSEDTSPEKSVTQLAERISALRPAAVLVQAIHRGELPVVVVLLERGTRVMVVTKERLRALGAARP</sequence>
<organism evidence="1 2">
    <name type="scientific">Deinococcus metallilatus</name>
    <dbReference type="NCBI Taxonomy" id="1211322"/>
    <lineage>
        <taxon>Bacteria</taxon>
        <taxon>Thermotogati</taxon>
        <taxon>Deinococcota</taxon>
        <taxon>Deinococci</taxon>
        <taxon>Deinococcales</taxon>
        <taxon>Deinococcaceae</taxon>
        <taxon>Deinococcus</taxon>
    </lineage>
</organism>
<dbReference type="Proteomes" id="UP000536909">
    <property type="component" value="Unassembled WGS sequence"/>
</dbReference>